<dbReference type="KEGG" id="hbs:IPV69_13765"/>
<dbReference type="Pfam" id="PF00535">
    <property type="entry name" value="Glycos_transf_2"/>
    <property type="match status" value="1"/>
</dbReference>
<evidence type="ECO:0000259" key="1">
    <source>
        <dbReference type="Pfam" id="PF00535"/>
    </source>
</evidence>
<sequence>MKISIVTPTLNRRDYLASTGQSILSQKGQFDLEWIVVDGGSTDGSVPWLEELSRRNCRVRYTSEPDAGQSDAINKGLAMATGDVVAWLNADDLYADDTLAAVAQVFEANAGVQWLVGGYEVIDADGRSIRRSIVRYKRRRLARYSYAALLRENIIPQPAVFWRRSFGEQIGRLDTSLHWTMDYDLWLRMAKQSPPRVLDRLLARFRHHGTSKSGDFNRRQFDEGYEVARRHACGDRRSLVIHRLNVEKIVWAYRVMRLIGK</sequence>
<dbReference type="InterPro" id="IPR001173">
    <property type="entry name" value="Glyco_trans_2-like"/>
</dbReference>
<name>A0A7M2WP98_9BACT</name>
<evidence type="ECO:0000313" key="2">
    <source>
        <dbReference type="EMBL" id="QOV87357.1"/>
    </source>
</evidence>
<dbReference type="CDD" id="cd06433">
    <property type="entry name" value="GT_2_WfgS_like"/>
    <property type="match status" value="1"/>
</dbReference>
<evidence type="ECO:0000313" key="3">
    <source>
        <dbReference type="Proteomes" id="UP000593765"/>
    </source>
</evidence>
<proteinExistence type="predicted"/>
<dbReference type="InterPro" id="IPR029044">
    <property type="entry name" value="Nucleotide-diphossugar_trans"/>
</dbReference>
<dbReference type="RefSeq" id="WP_206290258.1">
    <property type="nucleotide sequence ID" value="NZ_CP063458.1"/>
</dbReference>
<dbReference type="EMBL" id="CP063458">
    <property type="protein sequence ID" value="QOV87357.1"/>
    <property type="molecule type" value="Genomic_DNA"/>
</dbReference>
<keyword evidence="3" id="KW-1185">Reference proteome</keyword>
<dbReference type="PANTHER" id="PTHR43685">
    <property type="entry name" value="GLYCOSYLTRANSFERASE"/>
    <property type="match status" value="1"/>
</dbReference>
<protein>
    <submittedName>
        <fullName evidence="2">Glycosyltransferase</fullName>
    </submittedName>
</protein>
<dbReference type="InterPro" id="IPR050834">
    <property type="entry name" value="Glycosyltransf_2"/>
</dbReference>
<organism evidence="2 3">
    <name type="scientific">Humisphaera borealis</name>
    <dbReference type="NCBI Taxonomy" id="2807512"/>
    <lineage>
        <taxon>Bacteria</taxon>
        <taxon>Pseudomonadati</taxon>
        <taxon>Planctomycetota</taxon>
        <taxon>Phycisphaerae</taxon>
        <taxon>Tepidisphaerales</taxon>
        <taxon>Tepidisphaeraceae</taxon>
        <taxon>Humisphaera</taxon>
    </lineage>
</organism>
<feature type="domain" description="Glycosyltransferase 2-like" evidence="1">
    <location>
        <begin position="4"/>
        <end position="144"/>
    </location>
</feature>
<gene>
    <name evidence="2" type="ORF">IPV69_13765</name>
</gene>
<reference evidence="2 3" key="1">
    <citation type="submission" date="2020-10" db="EMBL/GenBank/DDBJ databases">
        <title>Wide distribution of Phycisphaera-like planctomycetes from WD2101 soil group in peatlands and genome analysis of the first cultivated representative.</title>
        <authorList>
            <person name="Dedysh S.N."/>
            <person name="Beletsky A.V."/>
            <person name="Ivanova A."/>
            <person name="Kulichevskaya I.S."/>
            <person name="Suzina N.E."/>
            <person name="Philippov D.A."/>
            <person name="Rakitin A.L."/>
            <person name="Mardanov A.V."/>
            <person name="Ravin N.V."/>
        </authorList>
    </citation>
    <scope>NUCLEOTIDE SEQUENCE [LARGE SCALE GENOMIC DNA]</scope>
    <source>
        <strain evidence="2 3">M1803</strain>
    </source>
</reference>
<dbReference type="SUPFAM" id="SSF53448">
    <property type="entry name" value="Nucleotide-diphospho-sugar transferases"/>
    <property type="match status" value="1"/>
</dbReference>
<dbReference type="PANTHER" id="PTHR43685:SF11">
    <property type="entry name" value="GLYCOSYLTRANSFERASE TAGX-RELATED"/>
    <property type="match status" value="1"/>
</dbReference>
<accession>A0A7M2WP98</accession>
<dbReference type="AlphaFoldDB" id="A0A7M2WP98"/>
<dbReference type="Proteomes" id="UP000593765">
    <property type="component" value="Chromosome"/>
</dbReference>
<dbReference type="Gene3D" id="3.90.550.10">
    <property type="entry name" value="Spore Coat Polysaccharide Biosynthesis Protein SpsA, Chain A"/>
    <property type="match status" value="1"/>
</dbReference>